<keyword evidence="1" id="KW-0175">Coiled coil</keyword>
<organism evidence="2">
    <name type="scientific">Aphanomyces invadans</name>
    <dbReference type="NCBI Taxonomy" id="157072"/>
    <lineage>
        <taxon>Eukaryota</taxon>
        <taxon>Sar</taxon>
        <taxon>Stramenopiles</taxon>
        <taxon>Oomycota</taxon>
        <taxon>Saprolegniomycetes</taxon>
        <taxon>Saprolegniales</taxon>
        <taxon>Verrucalvaceae</taxon>
        <taxon>Aphanomyces</taxon>
    </lineage>
</organism>
<evidence type="ECO:0000256" key="1">
    <source>
        <dbReference type="SAM" id="Coils"/>
    </source>
</evidence>
<dbReference type="EMBL" id="KI913962">
    <property type="protein sequence ID" value="ETW01986.1"/>
    <property type="molecule type" value="Genomic_DNA"/>
</dbReference>
<proteinExistence type="predicted"/>
<dbReference type="AlphaFoldDB" id="A0A024U6E9"/>
<dbReference type="OrthoDB" id="75182at2759"/>
<protein>
    <submittedName>
        <fullName evidence="2">Uncharacterized protein</fullName>
    </submittedName>
</protein>
<dbReference type="VEuPathDB" id="FungiDB:H310_06509"/>
<accession>A0A024U6E9</accession>
<dbReference type="GeneID" id="20083559"/>
<reference evidence="2" key="1">
    <citation type="submission" date="2013-12" db="EMBL/GenBank/DDBJ databases">
        <title>The Genome Sequence of Aphanomyces invadans NJM9701.</title>
        <authorList>
            <consortium name="The Broad Institute Genomics Platform"/>
            <person name="Russ C."/>
            <person name="Tyler B."/>
            <person name="van West P."/>
            <person name="Dieguez-Uribeondo J."/>
            <person name="Young S.K."/>
            <person name="Zeng Q."/>
            <person name="Gargeya S."/>
            <person name="Fitzgerald M."/>
            <person name="Abouelleil A."/>
            <person name="Alvarado L."/>
            <person name="Chapman S.B."/>
            <person name="Gainer-Dewar J."/>
            <person name="Goldberg J."/>
            <person name="Griggs A."/>
            <person name="Gujja S."/>
            <person name="Hansen M."/>
            <person name="Howarth C."/>
            <person name="Imamovic A."/>
            <person name="Ireland A."/>
            <person name="Larimer J."/>
            <person name="McCowan C."/>
            <person name="Murphy C."/>
            <person name="Pearson M."/>
            <person name="Poon T.W."/>
            <person name="Priest M."/>
            <person name="Roberts A."/>
            <person name="Saif S."/>
            <person name="Shea T."/>
            <person name="Sykes S."/>
            <person name="Wortman J."/>
            <person name="Nusbaum C."/>
            <person name="Birren B."/>
        </authorList>
    </citation>
    <scope>NUCLEOTIDE SEQUENCE [LARGE SCALE GENOMIC DNA]</scope>
    <source>
        <strain evidence="2">NJM9701</strain>
    </source>
</reference>
<dbReference type="RefSeq" id="XP_008869834.1">
    <property type="nucleotide sequence ID" value="XM_008871612.1"/>
</dbReference>
<evidence type="ECO:0000313" key="2">
    <source>
        <dbReference type="EMBL" id="ETW01986.1"/>
    </source>
</evidence>
<sequence length="415" mass="48144">MGRKKRQWAFQEANDGNSVVADLRKTSAREMKYDNMQQSSAMHMDQSSMLRKKLHRDRIREYRRAMVLEAEFLTEKVNTLEAKLATFLSQQQERDKPLRSGRRLPWHEVANALKEAADDSITLHEDLTRFVEDNRVLIVAMTVWRNHHSAIQAFPRANTTTWRNTHLVLPEPSRQHGFEWITNHMLHQTASILDQCAFPPNDPSFLDVRFHAPDPNDGVGYIASHRHQLILHGSMPDVVEGLAKLYLRDKHTVPFIEKEDLDTQFMQGYGRYSRHWTDPSNPIHFLRRLHTQRRRATFVGCNIAGDDKYPITGYSRDALAWIVVTELEPNVLLYQNYFICCQARDQRGRLVALNVDAARIGLDGTSTMSDSDKWAAFQAHYVEWTRKSVANAERWLREYLRSVAYAPESHAHESA</sequence>
<gene>
    <name evidence="2" type="ORF">H310_06509</name>
</gene>
<feature type="coiled-coil region" evidence="1">
    <location>
        <begin position="63"/>
        <end position="90"/>
    </location>
</feature>
<name>A0A024U6E9_9STRA</name>